<evidence type="ECO:0000256" key="1">
    <source>
        <dbReference type="SAM" id="SignalP"/>
    </source>
</evidence>
<dbReference type="EMBL" id="QQAH01000013">
    <property type="protein sequence ID" value="RDD80873.1"/>
    <property type="molecule type" value="Genomic_DNA"/>
</dbReference>
<comment type="caution">
    <text evidence="2">The sequence shown here is derived from an EMBL/GenBank/DDBJ whole genome shotgun (WGS) entry which is preliminary data.</text>
</comment>
<evidence type="ECO:0000313" key="3">
    <source>
        <dbReference type="Proteomes" id="UP000253782"/>
    </source>
</evidence>
<evidence type="ECO:0000313" key="2">
    <source>
        <dbReference type="EMBL" id="RDD80873.1"/>
    </source>
</evidence>
<dbReference type="Pfam" id="PF04338">
    <property type="entry name" value="DUF481"/>
    <property type="match status" value="1"/>
</dbReference>
<dbReference type="Proteomes" id="UP000253782">
    <property type="component" value="Unassembled WGS sequence"/>
</dbReference>
<dbReference type="OrthoDB" id="5292716at2"/>
<sequence>MKKTLLVSSLLVLFASMGAQADDAPVQGSASANNGGWSGSGEFGFAAARGNSRTDNINAKLGLSQENELWKNNFFLNGMRSKGEVKVVDSTGATISKFSTTANRYDTGASVGYKLDPRSYIVGAARYEHDDFGANRWQGIVSVGYGYIALKTERSELSFEIGPGYKRYRPADTTTLVNGVSTKVHQDTKSEGVARGLINYKYRLTDNTTFEDTFLLEAGSNNKYYQNDIGLSVSMTKKMALKFGYQLRYNSSVQPGTKKTDTLTTTNLVYNF</sequence>
<accession>A0A369UKM7</accession>
<protein>
    <submittedName>
        <fullName evidence="2">DUF481 domain-containing protein</fullName>
    </submittedName>
</protein>
<dbReference type="SUPFAM" id="SSF56935">
    <property type="entry name" value="Porins"/>
    <property type="match status" value="1"/>
</dbReference>
<dbReference type="AlphaFoldDB" id="A0A369UKM7"/>
<keyword evidence="1" id="KW-0732">Signal</keyword>
<organism evidence="2 3">
    <name type="scientific">Dyella tabacisoli</name>
    <dbReference type="NCBI Taxonomy" id="2282381"/>
    <lineage>
        <taxon>Bacteria</taxon>
        <taxon>Pseudomonadati</taxon>
        <taxon>Pseudomonadota</taxon>
        <taxon>Gammaproteobacteria</taxon>
        <taxon>Lysobacterales</taxon>
        <taxon>Rhodanobacteraceae</taxon>
        <taxon>Dyella</taxon>
    </lineage>
</organism>
<feature type="signal peptide" evidence="1">
    <location>
        <begin position="1"/>
        <end position="21"/>
    </location>
</feature>
<feature type="chain" id="PRO_5016563017" evidence="1">
    <location>
        <begin position="22"/>
        <end position="272"/>
    </location>
</feature>
<name>A0A369UKM7_9GAMM</name>
<gene>
    <name evidence="2" type="ORF">DVJ77_14245</name>
</gene>
<keyword evidence="3" id="KW-1185">Reference proteome</keyword>
<proteinExistence type="predicted"/>
<reference evidence="2 3" key="1">
    <citation type="submission" date="2018-07" db="EMBL/GenBank/DDBJ databases">
        <title>Dyella tabacisoli L4-6T, whole genome shotgun sequence.</title>
        <authorList>
            <person name="Zhou X.-K."/>
            <person name="Li W.-J."/>
            <person name="Duan Y.-Q."/>
        </authorList>
    </citation>
    <scope>NUCLEOTIDE SEQUENCE [LARGE SCALE GENOMIC DNA]</scope>
    <source>
        <strain evidence="2 3">L4-6</strain>
    </source>
</reference>
<dbReference type="RefSeq" id="WP_114846179.1">
    <property type="nucleotide sequence ID" value="NZ_JBHSPE010000008.1"/>
</dbReference>
<dbReference type="InterPro" id="IPR007433">
    <property type="entry name" value="DUF481"/>
</dbReference>